<proteinExistence type="inferred from homology"/>
<keyword evidence="3" id="KW-0520">NAD</keyword>
<accession>A0A1H7LFG8</accession>
<dbReference type="PANTHER" id="PTHR42789">
    <property type="entry name" value="D-ISOMER SPECIFIC 2-HYDROXYACID DEHYDROGENASE FAMILY PROTEIN (AFU_ORTHOLOGUE AFUA_6G10090)"/>
    <property type="match status" value="1"/>
</dbReference>
<evidence type="ECO:0000256" key="3">
    <source>
        <dbReference type="ARBA" id="ARBA00023027"/>
    </source>
</evidence>
<evidence type="ECO:0000313" key="7">
    <source>
        <dbReference type="EMBL" id="SEK97712.1"/>
    </source>
</evidence>
<evidence type="ECO:0000313" key="8">
    <source>
        <dbReference type="Proteomes" id="UP000199283"/>
    </source>
</evidence>
<evidence type="ECO:0000256" key="2">
    <source>
        <dbReference type="ARBA" id="ARBA00023002"/>
    </source>
</evidence>
<dbReference type="EMBL" id="FNZQ01000002">
    <property type="protein sequence ID" value="SEK97712.1"/>
    <property type="molecule type" value="Genomic_DNA"/>
</dbReference>
<dbReference type="InterPro" id="IPR050857">
    <property type="entry name" value="D-2-hydroxyacid_DH"/>
</dbReference>
<dbReference type="OrthoDB" id="9793626at2"/>
<evidence type="ECO:0000259" key="6">
    <source>
        <dbReference type="Pfam" id="PF02826"/>
    </source>
</evidence>
<sequence>MKVHILDDWFDTLRSLPCFGKLADHDVTVWTDHQPDPTALATRVQTAEALVLFRERTRIGAELLERLPSLRLISQRSVYPHVDVEACTANGVLLCSNMHSDAPSYAAAEHTLALILASYRQIPQQTASLQAGSWQSGVGRTLRGRTLGLYGYGRIAGAVADYARAIGMKVQWWLSPDGRARAEAAGETVAPSREAFFATSDIISLHVRLKPATRGLITAKDLAAMQSRALFVNTSRSGLVEPGALEAEIARGRIHAAVDVFDQEPLTDIRNPLLTHPNVLATPHIGYVTEDEFDLQFSDIFDQINAYSEGKPIHMINPSVWSRAEGDA</sequence>
<dbReference type="AlphaFoldDB" id="A0A1H7LFG8"/>
<gene>
    <name evidence="7" type="ORF">SAMN04488526_1715</name>
</gene>
<evidence type="ECO:0000259" key="5">
    <source>
        <dbReference type="Pfam" id="PF00389"/>
    </source>
</evidence>
<dbReference type="SUPFAM" id="SSF52283">
    <property type="entry name" value="Formate/glycerate dehydrogenase catalytic domain-like"/>
    <property type="match status" value="1"/>
</dbReference>
<comment type="similarity">
    <text evidence="1 4">Belongs to the D-isomer specific 2-hydroxyacid dehydrogenase family.</text>
</comment>
<dbReference type="SUPFAM" id="SSF51735">
    <property type="entry name" value="NAD(P)-binding Rossmann-fold domains"/>
    <property type="match status" value="1"/>
</dbReference>
<keyword evidence="2 4" id="KW-0560">Oxidoreductase</keyword>
<dbReference type="RefSeq" id="WP_092761788.1">
    <property type="nucleotide sequence ID" value="NZ_FNZQ01000002.1"/>
</dbReference>
<dbReference type="Gene3D" id="3.40.50.720">
    <property type="entry name" value="NAD(P)-binding Rossmann-like Domain"/>
    <property type="match status" value="2"/>
</dbReference>
<organism evidence="7 8">
    <name type="scientific">Jannaschia helgolandensis</name>
    <dbReference type="NCBI Taxonomy" id="188906"/>
    <lineage>
        <taxon>Bacteria</taxon>
        <taxon>Pseudomonadati</taxon>
        <taxon>Pseudomonadota</taxon>
        <taxon>Alphaproteobacteria</taxon>
        <taxon>Rhodobacterales</taxon>
        <taxon>Roseobacteraceae</taxon>
        <taxon>Jannaschia</taxon>
    </lineage>
</organism>
<feature type="domain" description="D-isomer specific 2-hydroxyacid dehydrogenase catalytic" evidence="5">
    <location>
        <begin position="23"/>
        <end position="310"/>
    </location>
</feature>
<dbReference type="Proteomes" id="UP000199283">
    <property type="component" value="Unassembled WGS sequence"/>
</dbReference>
<dbReference type="GO" id="GO:0016616">
    <property type="term" value="F:oxidoreductase activity, acting on the CH-OH group of donors, NAD or NADP as acceptor"/>
    <property type="evidence" value="ECO:0007669"/>
    <property type="project" value="InterPro"/>
</dbReference>
<dbReference type="CDD" id="cd12169">
    <property type="entry name" value="PGDH_like_1"/>
    <property type="match status" value="1"/>
</dbReference>
<feature type="domain" description="D-isomer specific 2-hydroxyacid dehydrogenase NAD-binding" evidence="6">
    <location>
        <begin position="112"/>
        <end position="286"/>
    </location>
</feature>
<evidence type="ECO:0000256" key="4">
    <source>
        <dbReference type="RuleBase" id="RU003719"/>
    </source>
</evidence>
<dbReference type="GO" id="GO:0051287">
    <property type="term" value="F:NAD binding"/>
    <property type="evidence" value="ECO:0007669"/>
    <property type="project" value="InterPro"/>
</dbReference>
<keyword evidence="8" id="KW-1185">Reference proteome</keyword>
<protein>
    <submittedName>
        <fullName evidence="7">D-3-phosphoglycerate dehydrogenase</fullName>
    </submittedName>
</protein>
<name>A0A1H7LFG8_9RHOB</name>
<dbReference type="STRING" id="188906.SAMN04488526_1715"/>
<reference evidence="7 8" key="1">
    <citation type="submission" date="2016-10" db="EMBL/GenBank/DDBJ databases">
        <authorList>
            <person name="de Groot N.N."/>
        </authorList>
    </citation>
    <scope>NUCLEOTIDE SEQUENCE [LARGE SCALE GENOMIC DNA]</scope>
    <source>
        <strain evidence="7 8">DSM 14858</strain>
    </source>
</reference>
<dbReference type="Pfam" id="PF00389">
    <property type="entry name" value="2-Hacid_dh"/>
    <property type="match status" value="1"/>
</dbReference>
<dbReference type="InterPro" id="IPR006139">
    <property type="entry name" value="D-isomer_2_OHA_DH_cat_dom"/>
</dbReference>
<evidence type="ECO:0000256" key="1">
    <source>
        <dbReference type="ARBA" id="ARBA00005854"/>
    </source>
</evidence>
<dbReference type="InterPro" id="IPR006140">
    <property type="entry name" value="D-isomer_DH_NAD-bd"/>
</dbReference>
<dbReference type="InterPro" id="IPR036291">
    <property type="entry name" value="NAD(P)-bd_dom_sf"/>
</dbReference>
<dbReference type="PANTHER" id="PTHR42789:SF1">
    <property type="entry name" value="D-ISOMER SPECIFIC 2-HYDROXYACID DEHYDROGENASE FAMILY PROTEIN (AFU_ORTHOLOGUE AFUA_6G10090)"/>
    <property type="match status" value="1"/>
</dbReference>
<dbReference type="Pfam" id="PF02826">
    <property type="entry name" value="2-Hacid_dh_C"/>
    <property type="match status" value="1"/>
</dbReference>